<protein>
    <submittedName>
        <fullName evidence="1">Uncharacterized protein</fullName>
    </submittedName>
</protein>
<dbReference type="EMBL" id="JAUTXU010000309">
    <property type="protein sequence ID" value="KAK3686633.1"/>
    <property type="molecule type" value="Genomic_DNA"/>
</dbReference>
<dbReference type="Proteomes" id="UP001281147">
    <property type="component" value="Unassembled WGS sequence"/>
</dbReference>
<accession>A0ACC3MDJ0</accession>
<keyword evidence="2" id="KW-1185">Reference proteome</keyword>
<evidence type="ECO:0000313" key="2">
    <source>
        <dbReference type="Proteomes" id="UP001281147"/>
    </source>
</evidence>
<gene>
    <name evidence="1" type="ORF">LTR37_019614</name>
</gene>
<reference evidence="1" key="1">
    <citation type="submission" date="2023-07" db="EMBL/GenBank/DDBJ databases">
        <title>Black Yeasts Isolated from many extreme environments.</title>
        <authorList>
            <person name="Coleine C."/>
            <person name="Stajich J.E."/>
            <person name="Selbmann L."/>
        </authorList>
    </citation>
    <scope>NUCLEOTIDE SEQUENCE</scope>
    <source>
        <strain evidence="1">CCFEE 5714</strain>
    </source>
</reference>
<evidence type="ECO:0000313" key="1">
    <source>
        <dbReference type="EMBL" id="KAK3686633.1"/>
    </source>
</evidence>
<proteinExistence type="predicted"/>
<name>A0ACC3MDJ0_9PEZI</name>
<comment type="caution">
    <text evidence="1">The sequence shown here is derived from an EMBL/GenBank/DDBJ whole genome shotgun (WGS) entry which is preliminary data.</text>
</comment>
<sequence>MSVPSVPAPFYVSPSGSWDGHDGIWSTFHISVGTPPQDFRVLPSTTGAETWIPIPEGCEGSLVNIADCGTLRGVDSFDGSVSRGFQSNGSSTWDLIGIYELATEKNLWGETGNQGLYGLDTVSLDSYDSGRTIEAQEQTVAGVATANVWLGSLGLGAASANFDVRDQAVPSLLVSMRSRNYIPGLSFGYTAGASYTSPETPGSLILGGYDQSRFESSDLNFTVGGEEGASLPVSIESIIAEDAFGGTLSLLPGGRSVVTAIDSTVSQLWLPQSVCDLFAQAFGLKYDSGTGLYLVNNTIHKQLQQMNPSVTFTIGSTETSGSTTNIKLPYSAFDLQASIPLFNYSTNYFPLRVAANESQQVLGRAFLQEAYLFVDWDRDYFTLSQATHQASQTDIVPVLSPSYDTPTSEDDPALGTGAIVGIAIGACAVVAVIVGLAALFIIRSRRKRRSAAEVEEILPTELHDEPVKPPEIMSAQVYELQEGENSKHELETKQVSELQAAFLEQELDGDGERFGKYGRDQRKHNVYYEME</sequence>
<organism evidence="1 2">
    <name type="scientific">Vermiconidia calcicola</name>
    <dbReference type="NCBI Taxonomy" id="1690605"/>
    <lineage>
        <taxon>Eukaryota</taxon>
        <taxon>Fungi</taxon>
        <taxon>Dikarya</taxon>
        <taxon>Ascomycota</taxon>
        <taxon>Pezizomycotina</taxon>
        <taxon>Dothideomycetes</taxon>
        <taxon>Dothideomycetidae</taxon>
        <taxon>Mycosphaerellales</taxon>
        <taxon>Extremaceae</taxon>
        <taxon>Vermiconidia</taxon>
    </lineage>
</organism>